<dbReference type="Proteomes" id="UP000789941">
    <property type="component" value="Unassembled WGS sequence"/>
</dbReference>
<dbReference type="GO" id="GO:0005524">
    <property type="term" value="F:ATP binding"/>
    <property type="evidence" value="ECO:0007669"/>
    <property type="project" value="UniProtKB-KW"/>
</dbReference>
<gene>
    <name evidence="11" type="primary">leuS</name>
    <name evidence="11" type="ORF">LFW2832_00411</name>
</gene>
<evidence type="ECO:0000256" key="2">
    <source>
        <dbReference type="ARBA" id="ARBA00013164"/>
    </source>
</evidence>
<dbReference type="SUPFAM" id="SSF50677">
    <property type="entry name" value="ValRS/IleRS/LeuRS editing domain"/>
    <property type="match status" value="1"/>
</dbReference>
<comment type="caution">
    <text evidence="11">The sequence shown here is derived from an EMBL/GenBank/DDBJ whole genome shotgun (WGS) entry which is preliminary data.</text>
</comment>
<organism evidence="11 12">
    <name type="scientific">Candidatus Bilamarchaeum dharawalense</name>
    <dbReference type="NCBI Taxonomy" id="2885759"/>
    <lineage>
        <taxon>Archaea</taxon>
        <taxon>Candidatus Micrarchaeota</taxon>
        <taxon>Candidatus Micrarchaeia</taxon>
        <taxon>Candidatus Anstonellales</taxon>
        <taxon>Candidatus Bilamarchaeaceae</taxon>
        <taxon>Candidatus Bilamarchaeum</taxon>
    </lineage>
</organism>
<evidence type="ECO:0000259" key="10">
    <source>
        <dbReference type="Pfam" id="PF08264"/>
    </source>
</evidence>
<feature type="domain" description="Aminoacyl-tRNA synthetase class Ia" evidence="9">
    <location>
        <begin position="10"/>
        <end position="658"/>
    </location>
</feature>
<dbReference type="NCBIfam" id="NF008957">
    <property type="entry name" value="PRK12300.1"/>
    <property type="match status" value="1"/>
</dbReference>
<dbReference type="GO" id="GO:0006429">
    <property type="term" value="P:leucyl-tRNA aminoacylation"/>
    <property type="evidence" value="ECO:0007669"/>
    <property type="project" value="UniProtKB-UniRule"/>
</dbReference>
<dbReference type="Gene3D" id="1.10.730.10">
    <property type="entry name" value="Isoleucyl-tRNA Synthetase, Domain 1"/>
    <property type="match status" value="1"/>
</dbReference>
<name>A0A5E4LRM2_9ARCH</name>
<dbReference type="InterPro" id="IPR004493">
    <property type="entry name" value="Leu-tRNA-synth_Ia_arc/euk"/>
</dbReference>
<dbReference type="GO" id="GO:0002161">
    <property type="term" value="F:aminoacyl-tRNA deacylase activity"/>
    <property type="evidence" value="ECO:0007669"/>
    <property type="project" value="InterPro"/>
</dbReference>
<evidence type="ECO:0000256" key="6">
    <source>
        <dbReference type="ARBA" id="ARBA00022917"/>
    </source>
</evidence>
<keyword evidence="7" id="KW-0030">Aminoacyl-tRNA synthetase</keyword>
<evidence type="ECO:0000259" key="9">
    <source>
        <dbReference type="Pfam" id="PF00133"/>
    </source>
</evidence>
<sequence length="944" mass="107089">MDSTTLEKKWSTRWTEAKVFQVDPVSTKEKKYITAAFPYPNSPQHIGHGRTYTTTDIYVRYLRLLGYNVLFPMAFHVTGTPIIAMAKRIADKDEDVLSVFERIYGISRETAAGLTEPRNLVMHFSHEIEEGMKEMGYSIDWRRKFYSFDQRFNKFIEWQFKKFKDMGLLVQGEHAVPWCPKDNNAVGAHDTKGDVDPEIKEFMWIKFRLKNSDLILVTGTTRPDALLGQSNLWIDPHGKYKIVQVKDEKWVVGDAAIAKIHSQFDSNAKIIGEITAKELIGKWAKGPIVNYELYILPAGFIDITVGSGLVYSALEDPVDLYELRKIQADSTLVKQYGLDPNVVAKLKPIPIINVEGMGEDLGDSIGKEFGVTSADQKDKLEEAKGELNRRVFRKGIMKNSCGKYSGMSVPDCQELIKKDLQKSQDGVMFWEIDNKPVYCRCGAEVIANVVKNQWFLNYGDESWKTKARECINSMSIIPEKNRADYLYIAGWLREKACTRAAGLGTRFPFDKTQMIEALSDSTIYMAFYTIAHLLNDFTPEQLDEKFFDYVLLGKGSGNAKLDKIRESFVYWYPLDSRHSGADLVRNHLPFFIFNHVAIFDKKHWPKQIVTNGFVLMDGKKMSKSMGNILPLRKAITEYGADVIRFSVVCGADLSSDTDFNKTVAEGTRTRIEQIAKMVESSGKAWKILMGSPASTADPLYGTHIGKWLNSRLNRRIQKASALYEKIQMRELSLEIFYGVFDDLKWYGKRNNGDYSGLHSFFVKWIPLIAPFMPHYAEEFWEMSGQTGLVATAKFPEVDPSVISDEVEAGEALVVKVREDIDNLETLLKKKPTKISIFVANDLKRRIYTIIAKEKAFDKIMKAASGDPEMKTKMDVVQKMAKSLAKNVHSLGSVSSAADELVALISAIDFFKNEFKCEIEVMLEDKSQHERAKNAMPGKPAIVLD</sequence>
<evidence type="ECO:0000256" key="7">
    <source>
        <dbReference type="ARBA" id="ARBA00023146"/>
    </source>
</evidence>
<dbReference type="InterPro" id="IPR009008">
    <property type="entry name" value="Val/Leu/Ile-tRNA-synth_edit"/>
</dbReference>
<dbReference type="Pfam" id="PF00133">
    <property type="entry name" value="tRNA-synt_1"/>
    <property type="match status" value="1"/>
</dbReference>
<evidence type="ECO:0000313" key="12">
    <source>
        <dbReference type="Proteomes" id="UP000789941"/>
    </source>
</evidence>
<dbReference type="PANTHER" id="PTHR45794:SF1">
    <property type="entry name" value="LEUCINE--TRNA LIGASE, CYTOPLASMIC"/>
    <property type="match status" value="1"/>
</dbReference>
<dbReference type="InterPro" id="IPR013155">
    <property type="entry name" value="M/V/L/I-tRNA-synth_anticd-bd"/>
</dbReference>
<dbReference type="InterPro" id="IPR014729">
    <property type="entry name" value="Rossmann-like_a/b/a_fold"/>
</dbReference>
<feature type="domain" description="Methionyl/Valyl/Leucyl/Isoleucyl-tRNA synthetase anticodon-binding" evidence="10">
    <location>
        <begin position="706"/>
        <end position="833"/>
    </location>
</feature>
<evidence type="ECO:0000256" key="8">
    <source>
        <dbReference type="NCBIfam" id="TIGR00395"/>
    </source>
</evidence>
<evidence type="ECO:0000313" key="11">
    <source>
        <dbReference type="EMBL" id="VVC03507.1"/>
    </source>
</evidence>
<dbReference type="NCBIfam" id="TIGR00395">
    <property type="entry name" value="leuS_arch"/>
    <property type="match status" value="1"/>
</dbReference>
<proteinExistence type="inferred from homology"/>
<evidence type="ECO:0000256" key="4">
    <source>
        <dbReference type="ARBA" id="ARBA00022741"/>
    </source>
</evidence>
<dbReference type="InterPro" id="IPR009080">
    <property type="entry name" value="tRNAsynth_Ia_anticodon-bd"/>
</dbReference>
<dbReference type="GO" id="GO:0004823">
    <property type="term" value="F:leucine-tRNA ligase activity"/>
    <property type="evidence" value="ECO:0007669"/>
    <property type="project" value="UniProtKB-UniRule"/>
</dbReference>
<dbReference type="Gene3D" id="3.30.2320.20">
    <property type="entry name" value="Class I aminoacyl-tRNA synthetases (RS)"/>
    <property type="match status" value="1"/>
</dbReference>
<keyword evidence="3 11" id="KW-0436">Ligase</keyword>
<dbReference type="EC" id="6.1.1.4" evidence="2 8"/>
<evidence type="ECO:0000256" key="5">
    <source>
        <dbReference type="ARBA" id="ARBA00022840"/>
    </source>
</evidence>
<dbReference type="Gene3D" id="3.40.50.620">
    <property type="entry name" value="HUPs"/>
    <property type="match status" value="1"/>
</dbReference>
<dbReference type="Pfam" id="PF08264">
    <property type="entry name" value="Anticodon_1"/>
    <property type="match status" value="1"/>
</dbReference>
<dbReference type="SUPFAM" id="SSF52374">
    <property type="entry name" value="Nucleotidylyl transferase"/>
    <property type="match status" value="1"/>
</dbReference>
<keyword evidence="6" id="KW-0648">Protein biosynthesis</keyword>
<dbReference type="InterPro" id="IPR002300">
    <property type="entry name" value="aa-tRNA-synth_Ia"/>
</dbReference>
<comment type="similarity">
    <text evidence="1">Belongs to the class-I aminoacyl-tRNA synthetase family.</text>
</comment>
<keyword evidence="5" id="KW-0067">ATP-binding</keyword>
<dbReference type="SUPFAM" id="SSF47323">
    <property type="entry name" value="Anticodon-binding domain of a subclass of class I aminoacyl-tRNA synthetases"/>
    <property type="match status" value="1"/>
</dbReference>
<dbReference type="Gene3D" id="3.90.740.10">
    <property type="entry name" value="Valyl/Leucyl/Isoleucyl-tRNA synthetase, editing domain"/>
    <property type="match status" value="1"/>
</dbReference>
<keyword evidence="4" id="KW-0547">Nucleotide-binding</keyword>
<dbReference type="AlphaFoldDB" id="A0A5E4LRM2"/>
<protein>
    <recommendedName>
        <fullName evidence="2 8">Leucine--tRNA ligase</fullName>
        <ecNumber evidence="2 8">6.1.1.4</ecNumber>
    </recommendedName>
</protein>
<accession>A0A5E4LRM2</accession>
<dbReference type="PANTHER" id="PTHR45794">
    <property type="entry name" value="LEUCYL-TRNA SYNTHETASE"/>
    <property type="match status" value="1"/>
</dbReference>
<reference evidence="11 12" key="1">
    <citation type="submission" date="2019-08" db="EMBL/GenBank/DDBJ databases">
        <authorList>
            <person name="Vazquez-Campos X."/>
        </authorList>
    </citation>
    <scope>NUCLEOTIDE SEQUENCE [LARGE SCALE GENOMIC DNA]</scope>
    <source>
        <strain evidence="11">LFW-283_2</strain>
    </source>
</reference>
<evidence type="ECO:0000256" key="1">
    <source>
        <dbReference type="ARBA" id="ARBA00005594"/>
    </source>
</evidence>
<dbReference type="Gene3D" id="1.10.10.720">
    <property type="entry name" value="leucyl-tRNA synthetase"/>
    <property type="match status" value="1"/>
</dbReference>
<dbReference type="EMBL" id="CABMJJ010000007">
    <property type="protein sequence ID" value="VVC03507.1"/>
    <property type="molecule type" value="Genomic_DNA"/>
</dbReference>
<evidence type="ECO:0000256" key="3">
    <source>
        <dbReference type="ARBA" id="ARBA00022598"/>
    </source>
</evidence>